<evidence type="ECO:0000313" key="1">
    <source>
        <dbReference type="EMBL" id="KAF9536396.1"/>
    </source>
</evidence>
<name>A0A9P6JXG5_9FUNG</name>
<dbReference type="EMBL" id="JAAAXW010000747">
    <property type="protein sequence ID" value="KAF9536396.1"/>
    <property type="molecule type" value="Genomic_DNA"/>
</dbReference>
<dbReference type="AlphaFoldDB" id="A0A9P6JXG5"/>
<evidence type="ECO:0000313" key="2">
    <source>
        <dbReference type="Proteomes" id="UP000723463"/>
    </source>
</evidence>
<protein>
    <submittedName>
        <fullName evidence="1">Uncharacterized protein</fullName>
    </submittedName>
</protein>
<proteinExistence type="predicted"/>
<dbReference type="Proteomes" id="UP000723463">
    <property type="component" value="Unassembled WGS sequence"/>
</dbReference>
<sequence>MVYIGAALAGTKLLDYTFQQLTRSMNGTLGAMLLQYQTLLTPAQCDKKEISYNSSKWRIIVRCGTHIAHDDAITLLA</sequence>
<accession>A0A9P6JXG5</accession>
<gene>
    <name evidence="1" type="ORF">EC957_011101</name>
</gene>
<keyword evidence="2" id="KW-1185">Reference proteome</keyword>
<comment type="caution">
    <text evidence="1">The sequence shown here is derived from an EMBL/GenBank/DDBJ whole genome shotgun (WGS) entry which is preliminary data.</text>
</comment>
<feature type="non-terminal residue" evidence="1">
    <location>
        <position position="77"/>
    </location>
</feature>
<organism evidence="1 2">
    <name type="scientific">Mortierella hygrophila</name>
    <dbReference type="NCBI Taxonomy" id="979708"/>
    <lineage>
        <taxon>Eukaryota</taxon>
        <taxon>Fungi</taxon>
        <taxon>Fungi incertae sedis</taxon>
        <taxon>Mucoromycota</taxon>
        <taxon>Mortierellomycotina</taxon>
        <taxon>Mortierellomycetes</taxon>
        <taxon>Mortierellales</taxon>
        <taxon>Mortierellaceae</taxon>
        <taxon>Mortierella</taxon>
    </lineage>
</organism>
<reference evidence="1" key="1">
    <citation type="journal article" date="2020" name="Fungal Divers.">
        <title>Resolving the Mortierellaceae phylogeny through synthesis of multi-gene phylogenetics and phylogenomics.</title>
        <authorList>
            <person name="Vandepol N."/>
            <person name="Liber J."/>
            <person name="Desiro A."/>
            <person name="Na H."/>
            <person name="Kennedy M."/>
            <person name="Barry K."/>
            <person name="Grigoriev I.V."/>
            <person name="Miller A.N."/>
            <person name="O'Donnell K."/>
            <person name="Stajich J.E."/>
            <person name="Bonito G."/>
        </authorList>
    </citation>
    <scope>NUCLEOTIDE SEQUENCE</scope>
    <source>
        <strain evidence="1">NRRL 2591</strain>
    </source>
</reference>